<feature type="compositionally biased region" description="Low complexity" evidence="1">
    <location>
        <begin position="212"/>
        <end position="231"/>
    </location>
</feature>
<feature type="region of interest" description="Disordered" evidence="1">
    <location>
        <begin position="238"/>
        <end position="257"/>
    </location>
</feature>
<evidence type="ECO:0000256" key="1">
    <source>
        <dbReference type="SAM" id="MobiDB-lite"/>
    </source>
</evidence>
<feature type="region of interest" description="Disordered" evidence="1">
    <location>
        <begin position="206"/>
        <end position="231"/>
    </location>
</feature>
<gene>
    <name evidence="2" type="ORF">K435DRAFT_845770</name>
</gene>
<evidence type="ECO:0000313" key="3">
    <source>
        <dbReference type="Proteomes" id="UP000297245"/>
    </source>
</evidence>
<sequence>MPREISSTVASRTTRSSARSAGPAQLVNTTILSRSKVLPTRTVHAPSNLLSKRLNEPEREWRLYHDKCVAAVGPVNVRCLGCERLLFLDRRQTYYSGPWLKHKKSCSQLRAKSGLAQKERTTMPQIPEDIRQILRSGSTADIQAILGPLKAQKPYLQPDNKLDQTTTRTPVKPRPTSSISTQSSSRVEERPSLRIILPARNSVSASAPVSRSTSFPPLSASSSSSSSSPSPLFISSSLTSSSSFPPSPPSPPSALSASSSLTVHHELWTMAHCGWEGSLAERVHFFNGFAPAMKSRDTGLEIVGECSAFPDSFERTRAVDPYISRGISRDDESKVDDLYTAFGIDQRI</sequence>
<organism evidence="2 3">
    <name type="scientific">Dendrothele bispora (strain CBS 962.96)</name>
    <dbReference type="NCBI Taxonomy" id="1314807"/>
    <lineage>
        <taxon>Eukaryota</taxon>
        <taxon>Fungi</taxon>
        <taxon>Dikarya</taxon>
        <taxon>Basidiomycota</taxon>
        <taxon>Agaricomycotina</taxon>
        <taxon>Agaricomycetes</taxon>
        <taxon>Agaricomycetidae</taxon>
        <taxon>Agaricales</taxon>
        <taxon>Agaricales incertae sedis</taxon>
        <taxon>Dendrothele</taxon>
    </lineage>
</organism>
<feature type="compositionally biased region" description="Low complexity" evidence="1">
    <location>
        <begin position="1"/>
        <end position="21"/>
    </location>
</feature>
<accession>A0A4V4HB91</accession>
<feature type="region of interest" description="Disordered" evidence="1">
    <location>
        <begin position="153"/>
        <end position="193"/>
    </location>
</feature>
<reference evidence="2 3" key="1">
    <citation type="journal article" date="2019" name="Nat. Ecol. Evol.">
        <title>Megaphylogeny resolves global patterns of mushroom evolution.</title>
        <authorList>
            <person name="Varga T."/>
            <person name="Krizsan K."/>
            <person name="Foldi C."/>
            <person name="Dima B."/>
            <person name="Sanchez-Garcia M."/>
            <person name="Sanchez-Ramirez S."/>
            <person name="Szollosi G.J."/>
            <person name="Szarkandi J.G."/>
            <person name="Papp V."/>
            <person name="Albert L."/>
            <person name="Andreopoulos W."/>
            <person name="Angelini C."/>
            <person name="Antonin V."/>
            <person name="Barry K.W."/>
            <person name="Bougher N.L."/>
            <person name="Buchanan P."/>
            <person name="Buyck B."/>
            <person name="Bense V."/>
            <person name="Catcheside P."/>
            <person name="Chovatia M."/>
            <person name="Cooper J."/>
            <person name="Damon W."/>
            <person name="Desjardin D."/>
            <person name="Finy P."/>
            <person name="Geml J."/>
            <person name="Haridas S."/>
            <person name="Hughes K."/>
            <person name="Justo A."/>
            <person name="Karasinski D."/>
            <person name="Kautmanova I."/>
            <person name="Kiss B."/>
            <person name="Kocsube S."/>
            <person name="Kotiranta H."/>
            <person name="LaButti K.M."/>
            <person name="Lechner B.E."/>
            <person name="Liimatainen K."/>
            <person name="Lipzen A."/>
            <person name="Lukacs Z."/>
            <person name="Mihaltcheva S."/>
            <person name="Morgado L.N."/>
            <person name="Niskanen T."/>
            <person name="Noordeloos M.E."/>
            <person name="Ohm R.A."/>
            <person name="Ortiz-Santana B."/>
            <person name="Ovrebo C."/>
            <person name="Racz N."/>
            <person name="Riley R."/>
            <person name="Savchenko A."/>
            <person name="Shiryaev A."/>
            <person name="Soop K."/>
            <person name="Spirin V."/>
            <person name="Szebenyi C."/>
            <person name="Tomsovsky M."/>
            <person name="Tulloss R.E."/>
            <person name="Uehling J."/>
            <person name="Grigoriev I.V."/>
            <person name="Vagvolgyi C."/>
            <person name="Papp T."/>
            <person name="Martin F.M."/>
            <person name="Miettinen O."/>
            <person name="Hibbett D.S."/>
            <person name="Nagy L.G."/>
        </authorList>
    </citation>
    <scope>NUCLEOTIDE SEQUENCE [LARGE SCALE GENOMIC DNA]</scope>
    <source>
        <strain evidence="2 3">CBS 962.96</strain>
    </source>
</reference>
<keyword evidence="3" id="KW-1185">Reference proteome</keyword>
<name>A0A4V4HB91_DENBC</name>
<feature type="compositionally biased region" description="Low complexity" evidence="1">
    <location>
        <begin position="165"/>
        <end position="185"/>
    </location>
</feature>
<proteinExistence type="predicted"/>
<evidence type="ECO:0000313" key="2">
    <source>
        <dbReference type="EMBL" id="THU78475.1"/>
    </source>
</evidence>
<feature type="region of interest" description="Disordered" evidence="1">
    <location>
        <begin position="1"/>
        <end position="22"/>
    </location>
</feature>
<dbReference type="OrthoDB" id="2880777at2759"/>
<dbReference type="Proteomes" id="UP000297245">
    <property type="component" value="Unassembled WGS sequence"/>
</dbReference>
<dbReference type="EMBL" id="ML180184">
    <property type="protein sequence ID" value="THU78475.1"/>
    <property type="molecule type" value="Genomic_DNA"/>
</dbReference>
<protein>
    <submittedName>
        <fullName evidence="2">Uncharacterized protein</fullName>
    </submittedName>
</protein>
<dbReference type="AlphaFoldDB" id="A0A4V4HB91"/>